<evidence type="ECO:0000313" key="1">
    <source>
        <dbReference type="Ensembl" id="ENSSPAP00000031204.1"/>
    </source>
</evidence>
<proteinExistence type="predicted"/>
<dbReference type="Gene3D" id="1.10.287.1060">
    <property type="entry name" value="ESAT-6-like"/>
    <property type="match status" value="1"/>
</dbReference>
<organism evidence="1">
    <name type="scientific">Stegastes partitus</name>
    <name type="common">bicolor damselfish</name>
    <dbReference type="NCBI Taxonomy" id="144197"/>
    <lineage>
        <taxon>Eukaryota</taxon>
        <taxon>Metazoa</taxon>
        <taxon>Chordata</taxon>
        <taxon>Craniata</taxon>
        <taxon>Vertebrata</taxon>
        <taxon>Euteleostomi</taxon>
        <taxon>Actinopterygii</taxon>
        <taxon>Neopterygii</taxon>
        <taxon>Teleostei</taxon>
        <taxon>Neoteleostei</taxon>
        <taxon>Acanthomorphata</taxon>
        <taxon>Ovalentaria</taxon>
        <taxon>Pomacentridae</taxon>
        <taxon>Stegastes</taxon>
    </lineage>
</organism>
<accession>A0A3B5BIQ2</accession>
<dbReference type="GeneTree" id="ENSGT01060000250195"/>
<dbReference type="Ensembl" id="ENSSPAT00000031704.1">
    <property type="protein sequence ID" value="ENSSPAP00000031204.1"/>
    <property type="gene ID" value="ENSSPAG00000023394.1"/>
</dbReference>
<sequence length="89" mass="10235">MALFNGTLGGGETVRKPACQQVEVRELSETEEQLLKKREFLREKIDQELLSAKKNIRTNRKREIIQRMGNFFHKTYTSHKMAAPASLAS</sequence>
<dbReference type="STRING" id="144197.ENSSPAP00000031204"/>
<reference evidence="1" key="1">
    <citation type="submission" date="2023-09" db="UniProtKB">
        <authorList>
            <consortium name="Ensembl"/>
        </authorList>
    </citation>
    <scope>IDENTIFICATION</scope>
</reference>
<protein>
    <submittedName>
        <fullName evidence="1">Uncharacterized protein</fullName>
    </submittedName>
</protein>
<name>A0A3B5BIQ2_9TELE</name>
<dbReference type="AlphaFoldDB" id="A0A3B5BIQ2"/>